<accession>A0ABT0N1V1</accession>
<evidence type="ECO:0000256" key="2">
    <source>
        <dbReference type="SAM" id="MobiDB-lite"/>
    </source>
</evidence>
<dbReference type="Pfam" id="PF05544">
    <property type="entry name" value="Pro_racemase"/>
    <property type="match status" value="1"/>
</dbReference>
<evidence type="ECO:0000313" key="3">
    <source>
        <dbReference type="EMBL" id="MCL2912386.1"/>
    </source>
</evidence>
<keyword evidence="4" id="KW-1185">Reference proteome</keyword>
<comment type="similarity">
    <text evidence="1">Belongs to the proline racemase family.</text>
</comment>
<sequence>MTDSQANTAASGTKTANTNRNSFANWQPTAGMTKITTLEMHTGGEPLRIVTSGFPRLKGDTILAKRQDCLANHDDLRKALMFEPRGHADMYGALIVEPERPDSDFGVLFLHNEGYSTMCGHAIIALSKAAVEAGVIEGCEGTNHLRIDAPAGLIQSRVELVEGQVQHVEFDNVPSYLDKAQQWVEVEGIGEVLFDLAWGGAFYAYVDADSIDLNLGADNANQIIDWGKRIKAAVMATTDITHPFETDLSFLYGMIFTSLTQVIHPESHSRNVCVFAEGELDRSPTGTGVSGRAAIHHAKGELALGQSIQIESILGSPFIVTAIEACQFGSQSAIIPRVSGSANVVGQHSFYLDPADPLNTGFIFR</sequence>
<dbReference type="InterPro" id="IPR008794">
    <property type="entry name" value="Pro_racemase_fam"/>
</dbReference>
<dbReference type="SUPFAM" id="SSF54506">
    <property type="entry name" value="Diaminopimelate epimerase-like"/>
    <property type="match status" value="1"/>
</dbReference>
<dbReference type="PIRSF" id="PIRSF029792">
    <property type="entry name" value="Pro_racemase"/>
    <property type="match status" value="1"/>
</dbReference>
<dbReference type="SFLD" id="SFLDS00028">
    <property type="entry name" value="Proline_Racemase"/>
    <property type="match status" value="1"/>
</dbReference>
<dbReference type="PANTHER" id="PTHR33442">
    <property type="entry name" value="TRANS-3-HYDROXY-L-PROLINE DEHYDRATASE"/>
    <property type="match status" value="1"/>
</dbReference>
<comment type="caution">
    <text evidence="3">The sequence shown here is derived from an EMBL/GenBank/DDBJ whole genome shotgun (WGS) entry which is preliminary data.</text>
</comment>
<organism evidence="3 4">
    <name type="scientific">Shewanella corallii</name>
    <dbReference type="NCBI Taxonomy" id="560080"/>
    <lineage>
        <taxon>Bacteria</taxon>
        <taxon>Pseudomonadati</taxon>
        <taxon>Pseudomonadota</taxon>
        <taxon>Gammaproteobacteria</taxon>
        <taxon>Alteromonadales</taxon>
        <taxon>Shewanellaceae</taxon>
        <taxon>Shewanella</taxon>
    </lineage>
</organism>
<dbReference type="EMBL" id="JAKIKT010000001">
    <property type="protein sequence ID" value="MCL2912386.1"/>
    <property type="molecule type" value="Genomic_DNA"/>
</dbReference>
<evidence type="ECO:0000256" key="1">
    <source>
        <dbReference type="ARBA" id="ARBA00007529"/>
    </source>
</evidence>
<name>A0ABT0N1V1_9GAMM</name>
<reference evidence="3 4" key="1">
    <citation type="submission" date="2022-01" db="EMBL/GenBank/DDBJ databases">
        <title>Whole genome-based taxonomy of the Shewanellaceae.</title>
        <authorList>
            <person name="Martin-Rodriguez A.J."/>
        </authorList>
    </citation>
    <scope>NUCLEOTIDE SEQUENCE [LARGE SCALE GENOMIC DNA]</scope>
    <source>
        <strain evidence="3 4">DSM 21332</strain>
    </source>
</reference>
<dbReference type="Proteomes" id="UP001202831">
    <property type="component" value="Unassembled WGS sequence"/>
</dbReference>
<protein>
    <submittedName>
        <fullName evidence="3">Proline racemase family protein</fullName>
    </submittedName>
</protein>
<proteinExistence type="inferred from homology"/>
<feature type="region of interest" description="Disordered" evidence="2">
    <location>
        <begin position="1"/>
        <end position="26"/>
    </location>
</feature>
<dbReference type="Gene3D" id="3.10.310.10">
    <property type="entry name" value="Diaminopimelate Epimerase, Chain A, domain 1"/>
    <property type="match status" value="2"/>
</dbReference>
<evidence type="ECO:0000313" key="4">
    <source>
        <dbReference type="Proteomes" id="UP001202831"/>
    </source>
</evidence>
<dbReference type="PANTHER" id="PTHR33442:SF1">
    <property type="entry name" value="TRANS-3-HYDROXY-L-PROLINE DEHYDRATASE"/>
    <property type="match status" value="1"/>
</dbReference>
<dbReference type="RefSeq" id="WP_249247215.1">
    <property type="nucleotide sequence ID" value="NZ_JAKIKT010000001.1"/>
</dbReference>
<gene>
    <name evidence="3" type="ORF">L2725_01070</name>
</gene>